<evidence type="ECO:0000313" key="8">
    <source>
        <dbReference type="Proteomes" id="UP000838160"/>
    </source>
</evidence>
<dbReference type="Proteomes" id="UP000838160">
    <property type="component" value="Unassembled WGS sequence"/>
</dbReference>
<keyword evidence="8" id="KW-1185">Reference proteome</keyword>
<dbReference type="SUPFAM" id="SSF46785">
    <property type="entry name" value="Winged helix' DNA-binding domain"/>
    <property type="match status" value="1"/>
</dbReference>
<evidence type="ECO:0000256" key="1">
    <source>
        <dbReference type="ARBA" id="ARBA00005384"/>
    </source>
</evidence>
<dbReference type="CDD" id="cd07377">
    <property type="entry name" value="WHTH_GntR"/>
    <property type="match status" value="1"/>
</dbReference>
<proteinExistence type="inferred from homology"/>
<dbReference type="Gene3D" id="3.40.640.10">
    <property type="entry name" value="Type I PLP-dependent aspartate aminotransferase-like (Major domain)"/>
    <property type="match status" value="1"/>
</dbReference>
<protein>
    <submittedName>
        <fullName evidence="7">HTH-type transcriptional regulator TauR</fullName>
    </submittedName>
</protein>
<feature type="domain" description="HTH gntR-type" evidence="6">
    <location>
        <begin position="15"/>
        <end position="82"/>
    </location>
</feature>
<evidence type="ECO:0000259" key="6">
    <source>
        <dbReference type="PROSITE" id="PS50949"/>
    </source>
</evidence>
<dbReference type="SMART" id="SM00345">
    <property type="entry name" value="HTH_GNTR"/>
    <property type="match status" value="1"/>
</dbReference>
<dbReference type="InterPro" id="IPR015421">
    <property type="entry name" value="PyrdxlP-dep_Trfase_major"/>
</dbReference>
<gene>
    <name evidence="7" type="primary">tauR_2</name>
    <name evidence="7" type="ORF">VHP8226_03831</name>
</gene>
<comment type="caution">
    <text evidence="7">The sequence shown here is derived from an EMBL/GenBank/DDBJ whole genome shotgun (WGS) entry which is preliminary data.</text>
</comment>
<dbReference type="InterPro" id="IPR000524">
    <property type="entry name" value="Tscrpt_reg_HTH_GntR"/>
</dbReference>
<name>A0ABM8ZP42_9VIBR</name>
<dbReference type="InterPro" id="IPR036388">
    <property type="entry name" value="WH-like_DNA-bd_sf"/>
</dbReference>
<dbReference type="CDD" id="cd00609">
    <property type="entry name" value="AAT_like"/>
    <property type="match status" value="1"/>
</dbReference>
<evidence type="ECO:0000256" key="3">
    <source>
        <dbReference type="ARBA" id="ARBA00023015"/>
    </source>
</evidence>
<dbReference type="Pfam" id="PF00392">
    <property type="entry name" value="GntR"/>
    <property type="match status" value="1"/>
</dbReference>
<evidence type="ECO:0000256" key="5">
    <source>
        <dbReference type="ARBA" id="ARBA00023163"/>
    </source>
</evidence>
<dbReference type="SUPFAM" id="SSF53383">
    <property type="entry name" value="PLP-dependent transferases"/>
    <property type="match status" value="1"/>
</dbReference>
<dbReference type="InterPro" id="IPR051446">
    <property type="entry name" value="HTH_trans_reg/aminotransferase"/>
</dbReference>
<evidence type="ECO:0000313" key="7">
    <source>
        <dbReference type="EMBL" id="CAH0530111.1"/>
    </source>
</evidence>
<reference evidence="7" key="1">
    <citation type="submission" date="2021-12" db="EMBL/GenBank/DDBJ databases">
        <authorList>
            <person name="Rodrigo-Torres L."/>
            <person name="Arahal R. D."/>
            <person name="Lucena T."/>
        </authorList>
    </citation>
    <scope>NUCLEOTIDE SEQUENCE</scope>
    <source>
        <strain evidence="7">CECT 8226</strain>
    </source>
</reference>
<evidence type="ECO:0000256" key="4">
    <source>
        <dbReference type="ARBA" id="ARBA00023125"/>
    </source>
</evidence>
<keyword evidence="4" id="KW-0238">DNA-binding</keyword>
<dbReference type="PANTHER" id="PTHR46577">
    <property type="entry name" value="HTH-TYPE TRANSCRIPTIONAL REGULATORY PROTEIN GABR"/>
    <property type="match status" value="1"/>
</dbReference>
<comment type="similarity">
    <text evidence="1">In the C-terminal section; belongs to the class-I pyridoxal-phosphate-dependent aminotransferase family.</text>
</comment>
<dbReference type="Gene3D" id="1.10.10.10">
    <property type="entry name" value="Winged helix-like DNA-binding domain superfamily/Winged helix DNA-binding domain"/>
    <property type="match status" value="1"/>
</dbReference>
<evidence type="ECO:0000256" key="2">
    <source>
        <dbReference type="ARBA" id="ARBA00022898"/>
    </source>
</evidence>
<keyword evidence="3" id="KW-0805">Transcription regulation</keyword>
<dbReference type="RefSeq" id="WP_237486616.1">
    <property type="nucleotide sequence ID" value="NZ_CAKLCM010000003.1"/>
</dbReference>
<dbReference type="PROSITE" id="PS50949">
    <property type="entry name" value="HTH_GNTR"/>
    <property type="match status" value="1"/>
</dbReference>
<dbReference type="PANTHER" id="PTHR46577:SF1">
    <property type="entry name" value="HTH-TYPE TRANSCRIPTIONAL REGULATORY PROTEIN GABR"/>
    <property type="match status" value="1"/>
</dbReference>
<keyword evidence="2" id="KW-0663">Pyridoxal phosphate</keyword>
<accession>A0ABM8ZP42</accession>
<keyword evidence="5" id="KW-0804">Transcription</keyword>
<dbReference type="InterPro" id="IPR015424">
    <property type="entry name" value="PyrdxlP-dep_Trfase"/>
</dbReference>
<sequence length="507" mass="57604">MKSDFLMHIQFSPERSLQEQIREHLLAAMRNGVFADNALPSCRKLASQLRVSRNTVVLVYDRLVDEGYLVSHQRSGYYPCPEAFSAQALKSPIKDNHSRHTVSGAKPSQFWFNRIKQDVSSQRNIAKPSNWKDYPYPFLFGQPDHSLFPLNHWRECCRLSQRTGVVKDWVSDSIDCDDPALIKQLQSNVLPKRGIQAKQEQILVTIGTQNSLYLLAQLLVGDNTTLAIEEPGYPDVRNIFSTSGANILPINLDEQGIEVSPALKQCDYVYVTPSHQVPSNVTMSMQRRQELLDAAEAYDFVIIEDDYESEINVLSHASPSLKSLDKHGRVIYIGSMSKSLSPGLRLGYMVADTPLIQSARALRRLMYRHPPANNQRTCALFISLGHYDAYLRKLHICYQERWSVMRQAIEHYLPQCVTTETVGGSAFWLKLPDPIDCEQFAQQAKNIGVLVEPGTVHFSRFNLDSRRYIRLGYSAIDTDKIEAGIKKLAELLPENQVPEYQVPEYQG</sequence>
<dbReference type="EMBL" id="CAKLCM010000003">
    <property type="protein sequence ID" value="CAH0530111.1"/>
    <property type="molecule type" value="Genomic_DNA"/>
</dbReference>
<dbReference type="InterPro" id="IPR036390">
    <property type="entry name" value="WH_DNA-bd_sf"/>
</dbReference>
<organism evidence="7 8">
    <name type="scientific">Vibrio hippocampi</name>
    <dbReference type="NCBI Taxonomy" id="654686"/>
    <lineage>
        <taxon>Bacteria</taxon>
        <taxon>Pseudomonadati</taxon>
        <taxon>Pseudomonadota</taxon>
        <taxon>Gammaproteobacteria</taxon>
        <taxon>Vibrionales</taxon>
        <taxon>Vibrionaceae</taxon>
        <taxon>Vibrio</taxon>
    </lineage>
</organism>
<dbReference type="Pfam" id="PF00155">
    <property type="entry name" value="Aminotran_1_2"/>
    <property type="match status" value="1"/>
</dbReference>
<dbReference type="InterPro" id="IPR004839">
    <property type="entry name" value="Aminotransferase_I/II_large"/>
</dbReference>